<name>A0ABD2QFD5_9PLAT</name>
<dbReference type="Proteomes" id="UP001626550">
    <property type="component" value="Unassembled WGS sequence"/>
</dbReference>
<gene>
    <name evidence="1" type="ORF">Ciccas_003098</name>
</gene>
<comment type="caution">
    <text evidence="1">The sequence shown here is derived from an EMBL/GenBank/DDBJ whole genome shotgun (WGS) entry which is preliminary data.</text>
</comment>
<protein>
    <submittedName>
        <fullName evidence="1">Uncharacterized protein</fullName>
    </submittedName>
</protein>
<evidence type="ECO:0000313" key="2">
    <source>
        <dbReference type="Proteomes" id="UP001626550"/>
    </source>
</evidence>
<organism evidence="1 2">
    <name type="scientific">Cichlidogyrus casuarinus</name>
    <dbReference type="NCBI Taxonomy" id="1844966"/>
    <lineage>
        <taxon>Eukaryota</taxon>
        <taxon>Metazoa</taxon>
        <taxon>Spiralia</taxon>
        <taxon>Lophotrochozoa</taxon>
        <taxon>Platyhelminthes</taxon>
        <taxon>Monogenea</taxon>
        <taxon>Monopisthocotylea</taxon>
        <taxon>Dactylogyridea</taxon>
        <taxon>Ancyrocephalidae</taxon>
        <taxon>Cichlidogyrus</taxon>
    </lineage>
</organism>
<accession>A0ABD2QFD5</accession>
<dbReference type="EMBL" id="JBJKFK010000268">
    <property type="protein sequence ID" value="KAL3318248.1"/>
    <property type="molecule type" value="Genomic_DNA"/>
</dbReference>
<proteinExistence type="predicted"/>
<dbReference type="AlphaFoldDB" id="A0ABD2QFD5"/>
<sequence length="219" mass="24241">MDQQQQQQQDEGQDQKALLRINDWLKQGTPDDGLSLSATNLPVSFAASLSAALSDKNQENGKFPPLPNEQLLLWHMNFAVGLVNPSKGLSKEQSVKQILCCSPKRLASHEGGFYAIFAEAKEMGRIGVQKTLPIPPVDLLIFHVWAIFTPKKDLEQQQQMEPELLGTISVDVSVLNFAIAAQETNKLDLVEGWYFVQDQANCNKGQVFLSILPVGLIVN</sequence>
<evidence type="ECO:0000313" key="1">
    <source>
        <dbReference type="EMBL" id="KAL3318248.1"/>
    </source>
</evidence>
<reference evidence="1 2" key="1">
    <citation type="submission" date="2024-11" db="EMBL/GenBank/DDBJ databases">
        <title>Adaptive evolution of stress response genes in parasites aligns with host niche diversity.</title>
        <authorList>
            <person name="Hahn C."/>
            <person name="Resl P."/>
        </authorList>
    </citation>
    <scope>NUCLEOTIDE SEQUENCE [LARGE SCALE GENOMIC DNA]</scope>
    <source>
        <strain evidence="1">EGGRZ-B1_66</strain>
        <tissue evidence="1">Body</tissue>
    </source>
</reference>
<keyword evidence="2" id="KW-1185">Reference proteome</keyword>